<name>A0A3P9MMZ4_ORYLA</name>
<feature type="region of interest" description="Disordered" evidence="3">
    <location>
        <begin position="43"/>
        <end position="71"/>
    </location>
</feature>
<dbReference type="GO" id="GO:0003341">
    <property type="term" value="P:cilium movement"/>
    <property type="evidence" value="ECO:0007669"/>
    <property type="project" value="InterPro"/>
</dbReference>
<feature type="compositionally biased region" description="Basic and acidic residues" evidence="3">
    <location>
        <begin position="493"/>
        <end position="514"/>
    </location>
</feature>
<reference evidence="5 6" key="2">
    <citation type="submission" date="2017-04" db="EMBL/GenBank/DDBJ databases">
        <title>CpG methylation of centromeres and impact of large insertions on vertebrate speciation.</title>
        <authorList>
            <person name="Ichikawa K."/>
            <person name="Yoshimura J."/>
            <person name="Morishita S."/>
        </authorList>
    </citation>
    <scope>NUCLEOTIDE SEQUENCE</scope>
    <source>
        <strain evidence="5 6">HNI</strain>
    </source>
</reference>
<dbReference type="InterPro" id="IPR049258">
    <property type="entry name" value="ODAD1_CC"/>
</dbReference>
<dbReference type="AlphaFoldDB" id="A0A3P9MMZ4"/>
<organism evidence="5 6">
    <name type="scientific">Oryzias latipes</name>
    <name type="common">Japanese rice fish</name>
    <name type="synonym">Japanese killifish</name>
    <dbReference type="NCBI Taxonomy" id="8090"/>
    <lineage>
        <taxon>Eukaryota</taxon>
        <taxon>Metazoa</taxon>
        <taxon>Chordata</taxon>
        <taxon>Craniata</taxon>
        <taxon>Vertebrata</taxon>
        <taxon>Euteleostomi</taxon>
        <taxon>Actinopterygii</taxon>
        <taxon>Neopterygii</taxon>
        <taxon>Teleostei</taxon>
        <taxon>Neoteleostei</taxon>
        <taxon>Acanthomorphata</taxon>
        <taxon>Ovalentaria</taxon>
        <taxon>Atherinomorphae</taxon>
        <taxon>Beloniformes</taxon>
        <taxon>Adrianichthyidae</taxon>
        <taxon>Oryziinae</taxon>
        <taxon>Oryzias</taxon>
    </lineage>
</organism>
<dbReference type="InterPro" id="IPR033192">
    <property type="entry name" value="ODAD3"/>
</dbReference>
<dbReference type="Proteomes" id="UP000265180">
    <property type="component" value="Chromosome 1"/>
</dbReference>
<evidence type="ECO:0000256" key="3">
    <source>
        <dbReference type="SAM" id="MobiDB-lite"/>
    </source>
</evidence>
<reference evidence="5" key="4">
    <citation type="submission" date="2025-09" db="UniProtKB">
        <authorList>
            <consortium name="Ensembl"/>
        </authorList>
    </citation>
    <scope>IDENTIFICATION</scope>
    <source>
        <strain evidence="5">HNI</strain>
    </source>
</reference>
<feature type="coiled-coil region" evidence="2">
    <location>
        <begin position="330"/>
        <end position="396"/>
    </location>
</feature>
<sequence length="554" mass="64118">MEQKMRLSARNTGPSLNDRTGLLHQNIQDRGTIRYQNSEATIKKSPETTCQQREESRRRSRKLTAAQTEADPMRSMALTDKETCIRMQGKATHATLQQQVFSKTKRLNSLKHTTKTLQQRLDELKTEHERLKQQRSSEAEEDAVTLRRLENSLETPRLKLRLAQSIMASTQKLINHFQDQSLTHEGQLDALETEILKERGKLQKLQIRKRNAQLLKDGCQAEQQQQEQEDQLLLKDLKETEQRLENYIKKLEEVNGKAEKTEKKLQPDEMSIEAQDSSSSSLADEEKTVASAYEEAFRLIKDCTGITDVEDLVECFVSQRDTLNTLESLMMKEKKEELELAEQLTLLEKELEEVKHQGAALLFSEQEHQEERRRQLEALQQRCDVTKRRLDSLEITLSTARNGVECLAQKLQHIELSEQTANEVPADSPEFILELLTTCTRKLQLLYEQLEGKDLDAIMKEMKKDKNFQDFLERNLSESNVRIQRPGRQTPEQTKDGDVRGVDEDTIASRETLKKKSQLIAESNAKKNPWKKKTTRKRCWQSSCRTAEPSRSPF</sequence>
<evidence type="ECO:0000256" key="1">
    <source>
        <dbReference type="ARBA" id="ARBA00023054"/>
    </source>
</evidence>
<feature type="region of interest" description="Disordered" evidence="3">
    <location>
        <begin position="479"/>
        <end position="554"/>
    </location>
</feature>
<feature type="region of interest" description="Disordered" evidence="3">
    <location>
        <begin position="1"/>
        <end position="20"/>
    </location>
</feature>
<evidence type="ECO:0000256" key="2">
    <source>
        <dbReference type="SAM" id="Coils"/>
    </source>
</evidence>
<dbReference type="Ensembl" id="ENSORLT00020028956.1">
    <property type="protein sequence ID" value="ENSORLP00020034317.1"/>
    <property type="gene ID" value="ENSORLG00020000612.1"/>
</dbReference>
<dbReference type="PANTHER" id="PTHR46518">
    <property type="entry name" value="COILED-COIL DOMAIN-CONTAINING PROTEIN 151"/>
    <property type="match status" value="1"/>
</dbReference>
<keyword evidence="1 2" id="KW-0175">Coiled coil</keyword>
<accession>A0A3P9MMZ4</accession>
<reference evidence="5" key="3">
    <citation type="submission" date="2025-08" db="UniProtKB">
        <authorList>
            <consortium name="Ensembl"/>
        </authorList>
    </citation>
    <scope>IDENTIFICATION</scope>
    <source>
        <strain evidence="5">HNI</strain>
    </source>
</reference>
<feature type="coiled-coil region" evidence="2">
    <location>
        <begin position="107"/>
        <end position="141"/>
    </location>
</feature>
<feature type="compositionally biased region" description="Basic residues" evidence="3">
    <location>
        <begin position="528"/>
        <end position="539"/>
    </location>
</feature>
<evidence type="ECO:0000313" key="5">
    <source>
        <dbReference type="Ensembl" id="ENSORLP00020034317.1"/>
    </source>
</evidence>
<feature type="compositionally biased region" description="Basic and acidic residues" evidence="3">
    <location>
        <begin position="256"/>
        <end position="267"/>
    </location>
</feature>
<feature type="domain" description="ODAD1 central coiled coil region" evidence="4">
    <location>
        <begin position="266"/>
        <end position="412"/>
    </location>
</feature>
<reference key="1">
    <citation type="journal article" date="2007" name="Nature">
        <title>The medaka draft genome and insights into vertebrate genome evolution.</title>
        <authorList>
            <person name="Kasahara M."/>
            <person name="Naruse K."/>
            <person name="Sasaki S."/>
            <person name="Nakatani Y."/>
            <person name="Qu W."/>
            <person name="Ahsan B."/>
            <person name="Yamada T."/>
            <person name="Nagayasu Y."/>
            <person name="Doi K."/>
            <person name="Kasai Y."/>
            <person name="Jindo T."/>
            <person name="Kobayashi D."/>
            <person name="Shimada A."/>
            <person name="Toyoda A."/>
            <person name="Kuroki Y."/>
            <person name="Fujiyama A."/>
            <person name="Sasaki T."/>
            <person name="Shimizu A."/>
            <person name="Asakawa S."/>
            <person name="Shimizu N."/>
            <person name="Hashimoto S."/>
            <person name="Yang J."/>
            <person name="Lee Y."/>
            <person name="Matsushima K."/>
            <person name="Sugano S."/>
            <person name="Sakaizumi M."/>
            <person name="Narita T."/>
            <person name="Ohishi K."/>
            <person name="Haga S."/>
            <person name="Ohta F."/>
            <person name="Nomoto H."/>
            <person name="Nogata K."/>
            <person name="Morishita T."/>
            <person name="Endo T."/>
            <person name="Shin-I T."/>
            <person name="Takeda H."/>
            <person name="Morishita S."/>
            <person name="Kohara Y."/>
        </authorList>
    </citation>
    <scope>NUCLEOTIDE SEQUENCE [LARGE SCALE GENOMIC DNA]</scope>
    <source>
        <strain>Hd-rR</strain>
    </source>
</reference>
<protein>
    <recommendedName>
        <fullName evidence="4">ODAD1 central coiled coil region domain-containing protein</fullName>
    </recommendedName>
</protein>
<feature type="compositionally biased region" description="Polar residues" evidence="3">
    <location>
        <begin position="9"/>
        <end position="20"/>
    </location>
</feature>
<dbReference type="Pfam" id="PF21773">
    <property type="entry name" value="ODAD1_CC"/>
    <property type="match status" value="1"/>
</dbReference>
<dbReference type="GO" id="GO:0005929">
    <property type="term" value="C:cilium"/>
    <property type="evidence" value="ECO:0007669"/>
    <property type="project" value="InterPro"/>
</dbReference>
<feature type="region of interest" description="Disordered" evidence="3">
    <location>
        <begin position="256"/>
        <end position="286"/>
    </location>
</feature>
<feature type="compositionally biased region" description="Basic and acidic residues" evidence="3">
    <location>
        <begin position="43"/>
        <end position="57"/>
    </location>
</feature>
<dbReference type="PANTHER" id="PTHR46518:SF1">
    <property type="entry name" value="OUTER DYNEIN ARM-DOCKING COMPLEX SUBUNIT 3"/>
    <property type="match status" value="1"/>
</dbReference>
<dbReference type="GO" id="GO:0036158">
    <property type="term" value="P:outer dynein arm assembly"/>
    <property type="evidence" value="ECO:0007669"/>
    <property type="project" value="InterPro"/>
</dbReference>
<evidence type="ECO:0000313" key="6">
    <source>
        <dbReference type="Proteomes" id="UP000265180"/>
    </source>
</evidence>
<proteinExistence type="predicted"/>
<evidence type="ECO:0000259" key="4">
    <source>
        <dbReference type="Pfam" id="PF21773"/>
    </source>
</evidence>